<dbReference type="InterPro" id="IPR007712">
    <property type="entry name" value="RelE/ParE_toxin"/>
</dbReference>
<evidence type="ECO:0008006" key="4">
    <source>
        <dbReference type="Google" id="ProtNLM"/>
    </source>
</evidence>
<evidence type="ECO:0000256" key="1">
    <source>
        <dbReference type="ARBA" id="ARBA00006226"/>
    </source>
</evidence>
<proteinExistence type="inferred from homology"/>
<dbReference type="EMBL" id="FR695874">
    <property type="protein sequence ID" value="CBX30312.1"/>
    <property type="molecule type" value="Genomic_DNA"/>
</dbReference>
<protein>
    <recommendedName>
        <fullName evidence="4">Plasmid stabilization system</fullName>
    </recommendedName>
</protein>
<gene>
    <name evidence="3" type="ORF">N47_D31210</name>
</gene>
<sequence>MARNVRWTETAINDLKEVAEFIGKDSQYYAAAIVQEARAAARFLRTFAERGRVVPESNDPNVRELFIRSYRLIYKITPTHIYILAFVHGARDLDSLWKRHGGPEQAGA</sequence>
<dbReference type="InterPro" id="IPR051803">
    <property type="entry name" value="TA_system_RelE-like_toxin"/>
</dbReference>
<reference evidence="3" key="1">
    <citation type="journal article" date="2011" name="Environ. Microbiol.">
        <title>Genomic insights into the metabolic potential of the polycyclic aromatic hydrocarbon degrading sulfate-reducing Deltaproteobacterium N47.</title>
        <authorList>
            <person name="Bergmann F."/>
            <person name="Selesi D."/>
            <person name="Weinmaier T."/>
            <person name="Tischler P."/>
            <person name="Rattei T."/>
            <person name="Meckenstock R.U."/>
        </authorList>
    </citation>
    <scope>NUCLEOTIDE SEQUENCE</scope>
</reference>
<keyword evidence="2" id="KW-1277">Toxin-antitoxin system</keyword>
<dbReference type="PANTHER" id="PTHR33755:SF5">
    <property type="entry name" value="TYPE II TOXIN-ANTITOXIN SYSTEM RELE_PARE FAMILY TOXIN"/>
    <property type="match status" value="1"/>
</dbReference>
<name>E1YI43_9BACT</name>
<dbReference type="PANTHER" id="PTHR33755">
    <property type="entry name" value="TOXIN PARE1-RELATED"/>
    <property type="match status" value="1"/>
</dbReference>
<dbReference type="Gene3D" id="3.30.2310.20">
    <property type="entry name" value="RelE-like"/>
    <property type="match status" value="1"/>
</dbReference>
<comment type="similarity">
    <text evidence="1">Belongs to the RelE toxin family.</text>
</comment>
<evidence type="ECO:0000313" key="3">
    <source>
        <dbReference type="EMBL" id="CBX30312.1"/>
    </source>
</evidence>
<dbReference type="Pfam" id="PF05016">
    <property type="entry name" value="ParE_toxin"/>
    <property type="match status" value="1"/>
</dbReference>
<dbReference type="AlphaFoldDB" id="E1YI43"/>
<accession>E1YI43</accession>
<organism evidence="3">
    <name type="scientific">uncultured Desulfobacterium sp</name>
    <dbReference type="NCBI Taxonomy" id="201089"/>
    <lineage>
        <taxon>Bacteria</taxon>
        <taxon>Pseudomonadati</taxon>
        <taxon>Thermodesulfobacteriota</taxon>
        <taxon>Desulfobacteria</taxon>
        <taxon>Desulfobacterales</taxon>
        <taxon>Desulfobacteriaceae</taxon>
        <taxon>Desulfobacterium</taxon>
        <taxon>environmental samples</taxon>
    </lineage>
</organism>
<evidence type="ECO:0000256" key="2">
    <source>
        <dbReference type="ARBA" id="ARBA00022649"/>
    </source>
</evidence>
<dbReference type="InterPro" id="IPR035093">
    <property type="entry name" value="RelE/ParE_toxin_dom_sf"/>
</dbReference>